<sequence>MSSPLRRYALVGTGGRARMYIHAILGDYAQWNELVALCDLSQTRMDFYNQQIQECSGEDPLPTYHADDFDRMIAETRPDVVIVTTMDATHHQYICRAMELGCDAITEKPMTTDDAKARQIFDTIEKTGRSLRVTFNYRYAPLATTVRELIMQGAIGRPRHVDFSWVLDTRHGADYFRRWHREKDKSGGLLVHKSTHHFDLINWWIDSIPHTVYAQGDLHFYGRDNAAARGETYTYDRYTGEEAAADDPFAISLDSDETLKSLYLNAEADSGYLRDRNVFGDNITAEDTMSVTARYRNGIILSYSLLAYCPWEGYRAAVTGDRGRIEVEAIEAVGRTFIAGQEETLPEAANQLQDFGGKHIWVFPMHGAPYEVEIPEGVGGHGGGDRVMLEQIFHPDPPEDPFARAATHVDGAASILLGIAANHSIATGQPITVDDLLQLSND</sequence>
<accession>A0A6B0YWX6</accession>
<dbReference type="InterPro" id="IPR000683">
    <property type="entry name" value="Gfo/Idh/MocA-like_OxRdtase_N"/>
</dbReference>
<dbReference type="PANTHER" id="PTHR43377:SF2">
    <property type="entry name" value="BINDING ROSSMANN FOLD OXIDOREDUCTASE, PUTATIVE (AFU_ORTHOLOGUE AFUA_4G00560)-RELATED"/>
    <property type="match status" value="1"/>
</dbReference>
<reference evidence="4" key="1">
    <citation type="submission" date="2019-09" db="EMBL/GenBank/DDBJ databases">
        <title>Characterisation of the sponge microbiome using genome-centric metagenomics.</title>
        <authorList>
            <person name="Engelberts J.P."/>
            <person name="Robbins S.J."/>
            <person name="De Goeij J.M."/>
            <person name="Aranda M."/>
            <person name="Bell S.C."/>
            <person name="Webster N.S."/>
        </authorList>
    </citation>
    <scope>NUCLEOTIDE SEQUENCE</scope>
    <source>
        <strain evidence="4">SB0664_bin_27</strain>
    </source>
</reference>
<dbReference type="AlphaFoldDB" id="A0A6B0YWX6"/>
<dbReference type="InterPro" id="IPR051450">
    <property type="entry name" value="Gfo/Idh/MocA_Oxidoreductases"/>
</dbReference>
<dbReference type="SUPFAM" id="SSF55347">
    <property type="entry name" value="Glyceraldehyde-3-phosphate dehydrogenase-like, C-terminal domain"/>
    <property type="match status" value="1"/>
</dbReference>
<dbReference type="SUPFAM" id="SSF51735">
    <property type="entry name" value="NAD(P)-binding Rossmann-fold domains"/>
    <property type="match status" value="1"/>
</dbReference>
<dbReference type="InterPro" id="IPR036291">
    <property type="entry name" value="NAD(P)-bd_dom_sf"/>
</dbReference>
<comment type="similarity">
    <text evidence="1">Belongs to the Gfo/Idh/MocA family.</text>
</comment>
<evidence type="ECO:0000259" key="3">
    <source>
        <dbReference type="Pfam" id="PF02894"/>
    </source>
</evidence>
<feature type="domain" description="Gfo/Idh/MocA-like oxidoreductase C-terminal" evidence="3">
    <location>
        <begin position="147"/>
        <end position="433"/>
    </location>
</feature>
<dbReference type="Gene3D" id="3.30.360.10">
    <property type="entry name" value="Dihydrodipicolinate Reductase, domain 2"/>
    <property type="match status" value="1"/>
</dbReference>
<comment type="caution">
    <text evidence="4">The sequence shown here is derived from an EMBL/GenBank/DDBJ whole genome shotgun (WGS) entry which is preliminary data.</text>
</comment>
<dbReference type="Gene3D" id="3.40.50.720">
    <property type="entry name" value="NAD(P)-binding Rossmann-like Domain"/>
    <property type="match status" value="1"/>
</dbReference>
<proteinExistence type="inferred from homology"/>
<protein>
    <submittedName>
        <fullName evidence="4">Gfo/Idh/MocA family oxidoreductase</fullName>
    </submittedName>
</protein>
<feature type="domain" description="Gfo/Idh/MocA-like oxidoreductase N-terminal" evidence="2">
    <location>
        <begin position="7"/>
        <end position="134"/>
    </location>
</feature>
<evidence type="ECO:0000256" key="1">
    <source>
        <dbReference type="ARBA" id="ARBA00010928"/>
    </source>
</evidence>
<dbReference type="GO" id="GO:0000166">
    <property type="term" value="F:nucleotide binding"/>
    <property type="evidence" value="ECO:0007669"/>
    <property type="project" value="InterPro"/>
</dbReference>
<dbReference type="Pfam" id="PF02894">
    <property type="entry name" value="GFO_IDH_MocA_C"/>
    <property type="match status" value="1"/>
</dbReference>
<evidence type="ECO:0000313" key="4">
    <source>
        <dbReference type="EMBL" id="MXY95566.1"/>
    </source>
</evidence>
<organism evidence="4">
    <name type="scientific">Caldilineaceae bacterium SB0664_bin_27</name>
    <dbReference type="NCBI Taxonomy" id="2605260"/>
    <lineage>
        <taxon>Bacteria</taxon>
        <taxon>Bacillati</taxon>
        <taxon>Chloroflexota</taxon>
        <taxon>Caldilineae</taxon>
        <taxon>Caldilineales</taxon>
        <taxon>Caldilineaceae</taxon>
    </lineage>
</organism>
<evidence type="ECO:0000259" key="2">
    <source>
        <dbReference type="Pfam" id="PF01408"/>
    </source>
</evidence>
<dbReference type="EMBL" id="VXRG01000160">
    <property type="protein sequence ID" value="MXY95566.1"/>
    <property type="molecule type" value="Genomic_DNA"/>
</dbReference>
<dbReference type="InterPro" id="IPR004104">
    <property type="entry name" value="Gfo/Idh/MocA-like_OxRdtase_C"/>
</dbReference>
<gene>
    <name evidence="4" type="ORF">F4Y42_19185</name>
</gene>
<dbReference type="Pfam" id="PF01408">
    <property type="entry name" value="GFO_IDH_MocA"/>
    <property type="match status" value="1"/>
</dbReference>
<dbReference type="PANTHER" id="PTHR43377">
    <property type="entry name" value="BILIVERDIN REDUCTASE A"/>
    <property type="match status" value="1"/>
</dbReference>
<name>A0A6B0YWX6_9CHLR</name>